<dbReference type="EMBL" id="CP061799">
    <property type="protein sequence ID" value="QTA78169.1"/>
    <property type="molecule type" value="Genomic_DNA"/>
</dbReference>
<name>A0A975B3L7_9BACT</name>
<comment type="function">
    <text evidence="11">Component of the F(0) channel, it forms part of the peripheral stalk, linking F(1) to F(0). The b'-subunit is a diverged and duplicated form of b found in plants and photosynthetic bacteria.</text>
</comment>
<proteinExistence type="inferred from homology"/>
<comment type="similarity">
    <text evidence="1 14 15">Belongs to the ATPase B chain family.</text>
</comment>
<evidence type="ECO:0000256" key="15">
    <source>
        <dbReference type="RuleBase" id="RU003848"/>
    </source>
</evidence>
<keyword evidence="18" id="KW-1185">Reference proteome</keyword>
<keyword evidence="3 14" id="KW-0138">CF(0)</keyword>
<evidence type="ECO:0000256" key="9">
    <source>
        <dbReference type="ARBA" id="ARBA00023310"/>
    </source>
</evidence>
<dbReference type="HAMAP" id="MF_01398">
    <property type="entry name" value="ATP_synth_b_bprime"/>
    <property type="match status" value="1"/>
</dbReference>
<keyword evidence="2 14" id="KW-0813">Transport</keyword>
<accession>A0A975B3L7</accession>
<evidence type="ECO:0000256" key="16">
    <source>
        <dbReference type="SAM" id="Coils"/>
    </source>
</evidence>
<dbReference type="InterPro" id="IPR005864">
    <property type="entry name" value="ATP_synth_F0_bsu_bac"/>
</dbReference>
<evidence type="ECO:0000256" key="10">
    <source>
        <dbReference type="ARBA" id="ARBA00025198"/>
    </source>
</evidence>
<protein>
    <recommendedName>
        <fullName evidence="14">ATP synthase subunit b</fullName>
    </recommendedName>
    <alternativeName>
        <fullName evidence="14">ATP synthase F(0) sector subunit b</fullName>
    </alternativeName>
    <alternativeName>
        <fullName evidence="14">ATPase subunit I</fullName>
    </alternativeName>
    <alternativeName>
        <fullName evidence="14">F-type ATPase subunit b</fullName>
        <shortName evidence="14">F-ATPase subunit b</shortName>
    </alternativeName>
</protein>
<dbReference type="Proteomes" id="UP000663720">
    <property type="component" value="Chromosome"/>
</dbReference>
<dbReference type="KEGG" id="dli:dnl_03840"/>
<keyword evidence="8 14" id="KW-0472">Membrane</keyword>
<comment type="subunit">
    <text evidence="14">F-type ATPases have 2 components, F(1) - the catalytic core - and F(0) - the membrane proton channel. F(1) has five subunits: alpha(3), beta(3), gamma(1), delta(1), epsilon(1). F(0) has three main subunits: a(1), b(2) and c(10-14). The alpha and beta chains form an alternating ring which encloses part of the gamma chain. F(1) is attached to F(0) by a central stalk formed by the gamma and epsilon chains, while a peripheral stalk is formed by the delta and b chains.</text>
</comment>
<dbReference type="RefSeq" id="WP_207690063.1">
    <property type="nucleotide sequence ID" value="NZ_CP061799.1"/>
</dbReference>
<evidence type="ECO:0000256" key="4">
    <source>
        <dbReference type="ARBA" id="ARBA00022692"/>
    </source>
</evidence>
<evidence type="ECO:0000256" key="14">
    <source>
        <dbReference type="HAMAP-Rule" id="MF_01398"/>
    </source>
</evidence>
<sequence length="150" mass="17194">MQIISNIALITINETLVIQLVSFLIFVFLLNRVMVRPLLSTMDEREKFISNLRQEAEDTVEKMNNLTAQMQNQEEAARSEALAMMKEAEDAGKSQASEIFDSAHKEITELKESTQKLINEQIAEARKHVSKESEVLAVKIMEKVLERRLM</sequence>
<evidence type="ECO:0000256" key="2">
    <source>
        <dbReference type="ARBA" id="ARBA00022448"/>
    </source>
</evidence>
<evidence type="ECO:0000256" key="13">
    <source>
        <dbReference type="ARBA" id="ARBA00037847"/>
    </source>
</evidence>
<keyword evidence="14" id="KW-1003">Cell membrane</keyword>
<keyword evidence="6 14" id="KW-1133">Transmembrane helix</keyword>
<comment type="subcellular location">
    <subcellularLocation>
        <location evidence="14">Cell membrane</location>
        <topology evidence="14">Single-pass membrane protein</topology>
    </subcellularLocation>
    <subcellularLocation>
        <location evidence="13">Endomembrane system</location>
        <topology evidence="13">Single-pass membrane protein</topology>
    </subcellularLocation>
</comment>
<evidence type="ECO:0000256" key="7">
    <source>
        <dbReference type="ARBA" id="ARBA00023065"/>
    </source>
</evidence>
<evidence type="ECO:0000256" key="11">
    <source>
        <dbReference type="ARBA" id="ARBA00025614"/>
    </source>
</evidence>
<dbReference type="PANTHER" id="PTHR33445:SF2">
    <property type="entry name" value="ATP SYNTHASE SUBUNIT B', CHLOROPLASTIC"/>
    <property type="match status" value="1"/>
</dbReference>
<feature type="transmembrane region" description="Helical" evidence="14">
    <location>
        <begin position="16"/>
        <end position="35"/>
    </location>
</feature>
<organism evidence="17 18">
    <name type="scientific">Desulfonema limicola</name>
    <dbReference type="NCBI Taxonomy" id="45656"/>
    <lineage>
        <taxon>Bacteria</taxon>
        <taxon>Pseudomonadati</taxon>
        <taxon>Thermodesulfobacteriota</taxon>
        <taxon>Desulfobacteria</taxon>
        <taxon>Desulfobacterales</taxon>
        <taxon>Desulfococcaceae</taxon>
        <taxon>Desulfonema</taxon>
    </lineage>
</organism>
<dbReference type="GO" id="GO:0005886">
    <property type="term" value="C:plasma membrane"/>
    <property type="evidence" value="ECO:0007669"/>
    <property type="project" value="UniProtKB-SubCell"/>
</dbReference>
<dbReference type="GO" id="GO:0012505">
    <property type="term" value="C:endomembrane system"/>
    <property type="evidence" value="ECO:0007669"/>
    <property type="project" value="UniProtKB-SubCell"/>
</dbReference>
<dbReference type="GO" id="GO:0045259">
    <property type="term" value="C:proton-transporting ATP synthase complex"/>
    <property type="evidence" value="ECO:0007669"/>
    <property type="project" value="UniProtKB-KW"/>
</dbReference>
<dbReference type="PANTHER" id="PTHR33445">
    <property type="entry name" value="ATP SYNTHASE SUBUNIT B', CHLOROPLASTIC"/>
    <property type="match status" value="1"/>
</dbReference>
<keyword evidence="4 14" id="KW-0812">Transmembrane</keyword>
<dbReference type="CDD" id="cd06503">
    <property type="entry name" value="ATP-synt_Fo_b"/>
    <property type="match status" value="1"/>
</dbReference>
<evidence type="ECO:0000256" key="12">
    <source>
        <dbReference type="ARBA" id="ARBA00026054"/>
    </source>
</evidence>
<comment type="function">
    <text evidence="10 14">F(1)F(0) ATP synthase produces ATP from ADP in the presence of a proton or sodium gradient. F-type ATPases consist of two structural domains, F(1) containing the extramembraneous catalytic core and F(0) containing the membrane proton channel, linked together by a central stalk and a peripheral stalk. During catalysis, ATP synthesis in the catalytic domain of F(1) is coupled via a rotary mechanism of the central stalk subunits to proton translocation.</text>
</comment>
<keyword evidence="7 14" id="KW-0406">Ion transport</keyword>
<evidence type="ECO:0000256" key="8">
    <source>
        <dbReference type="ARBA" id="ARBA00023136"/>
    </source>
</evidence>
<gene>
    <name evidence="17" type="primary">atpF2</name>
    <name evidence="14" type="synonym">atpF</name>
    <name evidence="17" type="ORF">dnl_03840</name>
</gene>
<dbReference type="Pfam" id="PF00430">
    <property type="entry name" value="ATP-synt_B"/>
    <property type="match status" value="1"/>
</dbReference>
<feature type="coiled-coil region" evidence="16">
    <location>
        <begin position="49"/>
        <end position="83"/>
    </location>
</feature>
<evidence type="ECO:0000256" key="5">
    <source>
        <dbReference type="ARBA" id="ARBA00022781"/>
    </source>
</evidence>
<dbReference type="GO" id="GO:0046933">
    <property type="term" value="F:proton-transporting ATP synthase activity, rotational mechanism"/>
    <property type="evidence" value="ECO:0007669"/>
    <property type="project" value="UniProtKB-UniRule"/>
</dbReference>
<keyword evidence="16" id="KW-0175">Coiled coil</keyword>
<evidence type="ECO:0000256" key="1">
    <source>
        <dbReference type="ARBA" id="ARBA00005513"/>
    </source>
</evidence>
<evidence type="ECO:0000313" key="17">
    <source>
        <dbReference type="EMBL" id="QTA78169.1"/>
    </source>
</evidence>
<dbReference type="GO" id="GO:0046961">
    <property type="term" value="F:proton-transporting ATPase activity, rotational mechanism"/>
    <property type="evidence" value="ECO:0007669"/>
    <property type="project" value="TreeGrafter"/>
</dbReference>
<dbReference type="InterPro" id="IPR002146">
    <property type="entry name" value="ATP_synth_b/b'su_bac/chlpt"/>
</dbReference>
<comment type="subunit">
    <text evidence="12">F-type ATPases have 2 components, F(1) - the catalytic core - and F(0) - the membrane proton channel. F(1) has five subunits: alpha(3), beta(3), gamma(1), delta(1), epsilon(1). F(0) has four main subunits: a(1), b(2) and c(10-14). The alpha and beta chains form an alternating ring which encloses part of the gamma chain. F(1) is attached to F(0) by a central stalk formed by the gamma and epsilon chains, while a peripheral stalk is formed by the delta and b chains.</text>
</comment>
<dbReference type="InterPro" id="IPR050059">
    <property type="entry name" value="ATP_synthase_B_chain"/>
</dbReference>
<reference evidence="17" key="1">
    <citation type="journal article" date="2021" name="Microb. Physiol.">
        <title>Proteogenomic Insights into the Physiology of Marine, Sulfate-Reducing, Filamentous Desulfonema limicola and Desulfonema magnum.</title>
        <authorList>
            <person name="Schnaars V."/>
            <person name="Wohlbrand L."/>
            <person name="Scheve S."/>
            <person name="Hinrichs C."/>
            <person name="Reinhardt R."/>
            <person name="Rabus R."/>
        </authorList>
    </citation>
    <scope>NUCLEOTIDE SEQUENCE</scope>
    <source>
        <strain evidence="17">5ac10</strain>
    </source>
</reference>
<keyword evidence="5 14" id="KW-0375">Hydrogen ion transport</keyword>
<dbReference type="AlphaFoldDB" id="A0A975B3L7"/>
<evidence type="ECO:0000313" key="18">
    <source>
        <dbReference type="Proteomes" id="UP000663720"/>
    </source>
</evidence>
<evidence type="ECO:0000256" key="6">
    <source>
        <dbReference type="ARBA" id="ARBA00022989"/>
    </source>
</evidence>
<keyword evidence="9 14" id="KW-0066">ATP synthesis</keyword>
<dbReference type="NCBIfam" id="TIGR01144">
    <property type="entry name" value="ATP_synt_b"/>
    <property type="match status" value="1"/>
</dbReference>
<evidence type="ECO:0000256" key="3">
    <source>
        <dbReference type="ARBA" id="ARBA00022547"/>
    </source>
</evidence>